<evidence type="ECO:0000313" key="5">
    <source>
        <dbReference type="Proteomes" id="UP001501508"/>
    </source>
</evidence>
<dbReference type="Pfam" id="PF03422">
    <property type="entry name" value="CBM_6"/>
    <property type="match status" value="4"/>
</dbReference>
<dbReference type="SUPFAM" id="SSF49785">
    <property type="entry name" value="Galactose-binding domain-like"/>
    <property type="match status" value="4"/>
</dbReference>
<dbReference type="PROSITE" id="PS51175">
    <property type="entry name" value="CBM6"/>
    <property type="match status" value="4"/>
</dbReference>
<dbReference type="InterPro" id="IPR006584">
    <property type="entry name" value="Cellulose-bd_IV"/>
</dbReference>
<dbReference type="Gene3D" id="2.60.120.260">
    <property type="entry name" value="Galactose-binding domain-like"/>
    <property type="match status" value="4"/>
</dbReference>
<feature type="signal peptide" evidence="2">
    <location>
        <begin position="1"/>
        <end position="24"/>
    </location>
</feature>
<reference evidence="5" key="1">
    <citation type="journal article" date="2019" name="Int. J. Syst. Evol. Microbiol.">
        <title>The Global Catalogue of Microorganisms (GCM) 10K type strain sequencing project: providing services to taxonomists for standard genome sequencing and annotation.</title>
        <authorList>
            <consortium name="The Broad Institute Genomics Platform"/>
            <consortium name="The Broad Institute Genome Sequencing Center for Infectious Disease"/>
            <person name="Wu L."/>
            <person name="Ma J."/>
        </authorList>
    </citation>
    <scope>NUCLEOTIDE SEQUENCE [LARGE SCALE GENOMIC DNA]</scope>
    <source>
        <strain evidence="5">JCM 31920</strain>
    </source>
</reference>
<sequence>MFMKKNFTSVLLFLLVTLKGFCQSAVPLPGRIEAENFTAGSGVTPSAASEENSMQIGWMSDSTWMEYAVSVAAAGYYKFEFRVANGFSDNAALQIRNTAGSVLAHTPVPRTGGMNEWKTVALLTWLPAGNQSLRLFTYKGVFSLNWFEVSQPLKPVPGRIEAEDFDLSYQVNTENTSDAGGGLNVNNIDDGEWMDYLINITETADYTLRFRVANAYGYGIIKVINLQGDTLATVNVPQTGGWQSWSSIETTASLTAGQQVLRIFAGRGAFNLNWLETDRLLAPTVITFAPLASKFVTDTPFTLSASSNNTESPLVFSSSDTTIISVAFENGSWKATPRQAGNATITASQAAGTHFQAATASQPIQILTPPVYLSLPGRIEAENFYASSGLSAGNTSDDNGNQDIGWIGDNNWLDYPVHIPVSGYYTFTFRVANGFSDEAALRVLSADHAELARLAVPRTGGMNNWKTVPLMVWLSAGNRILRIDIPKGLFSLNWFEAQQNIKAIPGRIEAESFDLASDVGTEQNSDQDNGVNIHSIDDNDWMEYNVSVAQAGSHVFNFRIANAYGNGIIEIRNSNGTVLGEVNVPQTGGWQNWSSVSTTATLPAGNQLLRFHAKRGAFNFNWADVAYGSIPQTASVIVFPAPADKEAGTAPFDLGISSNNTESPIQVASSDTTVATVHLSGGAWYATPVAAGTATLTVTQGTSTHYLAADPVSRPVTILPANSAGAQKITLDPARWYILNNAEKGLDDLFDGVTNANVNIGWGMVMEEYEAYYPLYDNETMTLEKIRMFDFEGIFADKPMTISVINDQWQRIPVATFTGESYGSWTGPYPDRNTGGEARFNLDSAVTNIRYLVLKIRSGLPTELEFYGTHTPGTPPAPVAGNAQAKLKDMLGVNAYEWNFQDGNTPWQINEDKMNMAKSFSGIRHYIDWEKLESSEGVYSFNPTLSGGWHYDQIYERCRLEGIEVLACIKTLPGWMASSYPQNIRDHENIPALYGSDISLPQSYIQQARVAFQFAARYGSNTQVDSTLLSVYSIPRWPGDNPNTIKIGTDLVKYMECDNERDKWWKGRPAYQTAREYAANLSAFYDGHKNTMGQGVGVKNADPSMKVVVAGLVSGPEYIRAMVDWCKEFRGYKTNGEVNLCWDVINYHIYTDNTSSSQSGTSDRGAAVEVTNANVKTDAFIQVAKELCYGMPVWITETGFDTHQDSPLKAIPIGNKTALETQADWILRMSLFSARHGIGKVFFYQMFDDNSTGGIFGTSGLIEASNLTRRPAADFLYQTRKLFGEYHFDETISQYPLVDRYSDNGKGMYVLVMPTESGLTGSYTLSLSGYPKARIYTPTPGQENMTMLEANVQNGQLTVSVGETPVFVVPAYEDTGVGVFEQRSAARLAEDGTDARKDFSDKLIVYPNIATTHITIGLENESAGDLQVRIFDPAAGRLYKSTALRGARIKGSRIDVTDIPEGIYVVELKQGQAIAYRKIVKSAN</sequence>
<feature type="domain" description="CBM6" evidence="3">
    <location>
        <begin position="506"/>
        <end position="626"/>
    </location>
</feature>
<accession>A0ABP8M6J8</accession>
<dbReference type="Gene3D" id="2.60.40.1080">
    <property type="match status" value="1"/>
</dbReference>
<feature type="domain" description="CBM6" evidence="3">
    <location>
        <begin position="158"/>
        <end position="278"/>
    </location>
</feature>
<feature type="domain" description="CBM6" evidence="3">
    <location>
        <begin position="377"/>
        <end position="498"/>
    </location>
</feature>
<dbReference type="Proteomes" id="UP001501508">
    <property type="component" value="Unassembled WGS sequence"/>
</dbReference>
<dbReference type="InterPro" id="IPR008979">
    <property type="entry name" value="Galactose-bd-like_sf"/>
</dbReference>
<dbReference type="CDD" id="cd04080">
    <property type="entry name" value="CBM6_cellulase-like"/>
    <property type="match status" value="4"/>
</dbReference>
<dbReference type="InterPro" id="IPR005084">
    <property type="entry name" value="CBM6"/>
</dbReference>
<gene>
    <name evidence="4" type="ORF">GCM10023091_32790</name>
</gene>
<dbReference type="EMBL" id="BAABEY010000030">
    <property type="protein sequence ID" value="GAA4443732.1"/>
    <property type="molecule type" value="Genomic_DNA"/>
</dbReference>
<dbReference type="InterPro" id="IPR017853">
    <property type="entry name" value="GH"/>
</dbReference>
<evidence type="ECO:0000256" key="1">
    <source>
        <dbReference type="ARBA" id="ARBA00022729"/>
    </source>
</evidence>
<feature type="chain" id="PRO_5045401147" description="CBM6 domain-containing protein" evidence="2">
    <location>
        <begin position="25"/>
        <end position="1484"/>
    </location>
</feature>
<name>A0ABP8M6J8_9BACT</name>
<keyword evidence="1 2" id="KW-0732">Signal</keyword>
<dbReference type="SUPFAM" id="SSF51445">
    <property type="entry name" value="(Trans)glycosidases"/>
    <property type="match status" value="1"/>
</dbReference>
<evidence type="ECO:0000259" key="3">
    <source>
        <dbReference type="PROSITE" id="PS51175"/>
    </source>
</evidence>
<dbReference type="SMART" id="SM00606">
    <property type="entry name" value="CBD_IV"/>
    <property type="match status" value="4"/>
</dbReference>
<keyword evidence="5" id="KW-1185">Reference proteome</keyword>
<comment type="caution">
    <text evidence="4">The sequence shown here is derived from an EMBL/GenBank/DDBJ whole genome shotgun (WGS) entry which is preliminary data.</text>
</comment>
<organism evidence="4 5">
    <name type="scientific">Ravibacter arvi</name>
    <dbReference type="NCBI Taxonomy" id="2051041"/>
    <lineage>
        <taxon>Bacteria</taxon>
        <taxon>Pseudomonadati</taxon>
        <taxon>Bacteroidota</taxon>
        <taxon>Cytophagia</taxon>
        <taxon>Cytophagales</taxon>
        <taxon>Spirosomataceae</taxon>
        <taxon>Ravibacter</taxon>
    </lineage>
</organism>
<dbReference type="InterPro" id="IPR026444">
    <property type="entry name" value="Secre_tail"/>
</dbReference>
<dbReference type="NCBIfam" id="TIGR04183">
    <property type="entry name" value="Por_Secre_tail"/>
    <property type="match status" value="1"/>
</dbReference>
<evidence type="ECO:0000256" key="2">
    <source>
        <dbReference type="SAM" id="SignalP"/>
    </source>
</evidence>
<dbReference type="Gene3D" id="3.20.20.80">
    <property type="entry name" value="Glycosidases"/>
    <property type="match status" value="1"/>
</dbReference>
<proteinExistence type="predicted"/>
<feature type="domain" description="CBM6" evidence="3">
    <location>
        <begin position="30"/>
        <end position="150"/>
    </location>
</feature>
<protein>
    <recommendedName>
        <fullName evidence="3">CBM6 domain-containing protein</fullName>
    </recommendedName>
</protein>
<evidence type="ECO:0000313" key="4">
    <source>
        <dbReference type="EMBL" id="GAA4443732.1"/>
    </source>
</evidence>